<accession>A0A3P5DR41</accession>
<protein>
    <submittedName>
        <fullName evidence="1">Uncharacterized protein</fullName>
    </submittedName>
</protein>
<dbReference type="AlphaFoldDB" id="A0A3P5DR41"/>
<evidence type="ECO:0000313" key="2">
    <source>
        <dbReference type="Proteomes" id="UP000281521"/>
    </source>
</evidence>
<gene>
    <name evidence="1" type="ORF">BANRA_02822</name>
</gene>
<organism evidence="1 2">
    <name type="scientific">Escherichia coli</name>
    <dbReference type="NCBI Taxonomy" id="562"/>
    <lineage>
        <taxon>Bacteria</taxon>
        <taxon>Pseudomonadati</taxon>
        <taxon>Pseudomonadota</taxon>
        <taxon>Gammaproteobacteria</taxon>
        <taxon>Enterobacterales</taxon>
        <taxon>Enterobacteriaceae</taxon>
        <taxon>Escherichia</taxon>
    </lineage>
</organism>
<evidence type="ECO:0000313" key="1">
    <source>
        <dbReference type="EMBL" id="VCY84148.1"/>
    </source>
</evidence>
<dbReference type="Proteomes" id="UP000281521">
    <property type="component" value="Unassembled WGS sequence"/>
</dbReference>
<dbReference type="EMBL" id="UWXJ01000001">
    <property type="protein sequence ID" value="VCY84148.1"/>
    <property type="molecule type" value="Genomic_DNA"/>
</dbReference>
<sequence>MSKECFFGEAIILVHKRYMLTNSNKSIYFLAFIFFIKR</sequence>
<name>A0A3P5DR41_ECOLX</name>
<reference evidence="1 2" key="1">
    <citation type="submission" date="2018-10" db="EMBL/GenBank/DDBJ databases">
        <authorList>
            <person name="Noll B N."/>
        </authorList>
    </citation>
    <scope>NUCLEOTIDE SEQUENCE [LARGE SCALE GENOMIC DNA]</scope>
    <source>
        <strain evidence="1">Ecoli022</strain>
    </source>
</reference>
<proteinExistence type="predicted"/>